<comment type="similarity">
    <text evidence="7">Belongs to the binding-protein-dependent transport system permease family.</text>
</comment>
<evidence type="ECO:0000256" key="4">
    <source>
        <dbReference type="ARBA" id="ARBA00022692"/>
    </source>
</evidence>
<evidence type="ECO:0000256" key="3">
    <source>
        <dbReference type="ARBA" id="ARBA00022475"/>
    </source>
</evidence>
<dbReference type="GO" id="GO:0005886">
    <property type="term" value="C:plasma membrane"/>
    <property type="evidence" value="ECO:0007669"/>
    <property type="project" value="UniProtKB-SubCell"/>
</dbReference>
<evidence type="ECO:0000256" key="2">
    <source>
        <dbReference type="ARBA" id="ARBA00022448"/>
    </source>
</evidence>
<organism evidence="9 10">
    <name type="scientific">Alicyclobacillus cellulosilyticus</name>
    <dbReference type="NCBI Taxonomy" id="1003997"/>
    <lineage>
        <taxon>Bacteria</taxon>
        <taxon>Bacillati</taxon>
        <taxon>Bacillota</taxon>
        <taxon>Bacilli</taxon>
        <taxon>Bacillales</taxon>
        <taxon>Alicyclobacillaceae</taxon>
        <taxon>Alicyclobacillus</taxon>
    </lineage>
</organism>
<dbReference type="InterPro" id="IPR000515">
    <property type="entry name" value="MetI-like"/>
</dbReference>
<feature type="domain" description="ABC transmembrane type-1" evidence="8">
    <location>
        <begin position="73"/>
        <end position="263"/>
    </location>
</feature>
<comment type="subcellular location">
    <subcellularLocation>
        <location evidence="1 7">Cell membrane</location>
        <topology evidence="1 7">Multi-pass membrane protein</topology>
    </subcellularLocation>
</comment>
<dbReference type="EMBL" id="BMOY01000007">
    <property type="protein sequence ID" value="GGJ00330.1"/>
    <property type="molecule type" value="Genomic_DNA"/>
</dbReference>
<dbReference type="PANTHER" id="PTHR43744:SF3">
    <property type="entry name" value="LACTOSE TRANSPORT SYSTEM PERMEASE PROTEIN LACG"/>
    <property type="match status" value="1"/>
</dbReference>
<evidence type="ECO:0000256" key="6">
    <source>
        <dbReference type="ARBA" id="ARBA00023136"/>
    </source>
</evidence>
<feature type="transmembrane region" description="Helical" evidence="7">
    <location>
        <begin position="144"/>
        <end position="163"/>
    </location>
</feature>
<dbReference type="Gene3D" id="1.10.3720.10">
    <property type="entry name" value="MetI-like"/>
    <property type="match status" value="1"/>
</dbReference>
<evidence type="ECO:0000256" key="7">
    <source>
        <dbReference type="RuleBase" id="RU363032"/>
    </source>
</evidence>
<name>A0A917NIG1_9BACL</name>
<keyword evidence="10" id="KW-1185">Reference proteome</keyword>
<sequence>MKRAWHDTVWDVVKYVFLVFSVLCVLFPLYIAVANSLKSDQDYINLGILQFPSHPAWSNYVTAWTGGALGNAFFNTFTIIVLAVIGNVLLGTMVAYVLGRFEFPLKRLVLGAYVFVMFIPTITTQVATFGIVKNLGLFDTRWSMVLLYLGASAVQIFIYLQFIRQIPVSLDEAAMLEGASYFRIYRSVILPLLTPASVTVAILQTIAIYNDLYSPYLYMPSVNLGVVSTALLRFQGPYSAQWNLILAASIIIAIPAVLLYLFLQRYIFAGIVNGAVRE</sequence>
<comment type="caution">
    <text evidence="9">The sequence shown here is derived from an EMBL/GenBank/DDBJ whole genome shotgun (WGS) entry which is preliminary data.</text>
</comment>
<keyword evidence="3" id="KW-1003">Cell membrane</keyword>
<evidence type="ECO:0000256" key="1">
    <source>
        <dbReference type="ARBA" id="ARBA00004651"/>
    </source>
</evidence>
<protein>
    <submittedName>
        <fullName evidence="9">Sugar ABC transporter permease</fullName>
    </submittedName>
</protein>
<dbReference type="GO" id="GO:0055085">
    <property type="term" value="P:transmembrane transport"/>
    <property type="evidence" value="ECO:0007669"/>
    <property type="project" value="InterPro"/>
</dbReference>
<keyword evidence="5 7" id="KW-1133">Transmembrane helix</keyword>
<evidence type="ECO:0000256" key="5">
    <source>
        <dbReference type="ARBA" id="ARBA00022989"/>
    </source>
</evidence>
<gene>
    <name evidence="9" type="ORF">GCM10010885_06950</name>
</gene>
<accession>A0A917NIG1</accession>
<keyword evidence="4 7" id="KW-0812">Transmembrane</keyword>
<dbReference type="AlphaFoldDB" id="A0A917NIG1"/>
<dbReference type="SUPFAM" id="SSF161098">
    <property type="entry name" value="MetI-like"/>
    <property type="match status" value="1"/>
</dbReference>
<feature type="transmembrane region" description="Helical" evidence="7">
    <location>
        <begin position="244"/>
        <end position="263"/>
    </location>
</feature>
<feature type="transmembrane region" description="Helical" evidence="7">
    <location>
        <begin position="12"/>
        <end position="33"/>
    </location>
</feature>
<feature type="transmembrane region" description="Helical" evidence="7">
    <location>
        <begin position="110"/>
        <end position="132"/>
    </location>
</feature>
<dbReference type="InterPro" id="IPR035906">
    <property type="entry name" value="MetI-like_sf"/>
</dbReference>
<feature type="transmembrane region" description="Helical" evidence="7">
    <location>
        <begin position="72"/>
        <end position="98"/>
    </location>
</feature>
<dbReference type="Proteomes" id="UP000637695">
    <property type="component" value="Unassembled WGS sequence"/>
</dbReference>
<dbReference type="Pfam" id="PF00528">
    <property type="entry name" value="BPD_transp_1"/>
    <property type="match status" value="1"/>
</dbReference>
<keyword evidence="2 7" id="KW-0813">Transport</keyword>
<evidence type="ECO:0000313" key="9">
    <source>
        <dbReference type="EMBL" id="GGJ00330.1"/>
    </source>
</evidence>
<evidence type="ECO:0000259" key="8">
    <source>
        <dbReference type="PROSITE" id="PS50928"/>
    </source>
</evidence>
<reference evidence="9" key="2">
    <citation type="submission" date="2020-09" db="EMBL/GenBank/DDBJ databases">
        <authorList>
            <person name="Sun Q."/>
            <person name="Ohkuma M."/>
        </authorList>
    </citation>
    <scope>NUCLEOTIDE SEQUENCE</scope>
    <source>
        <strain evidence="9">JCM 18487</strain>
    </source>
</reference>
<dbReference type="RefSeq" id="WP_188881173.1">
    <property type="nucleotide sequence ID" value="NZ_BMOY01000007.1"/>
</dbReference>
<proteinExistence type="inferred from homology"/>
<keyword evidence="6 7" id="KW-0472">Membrane</keyword>
<feature type="transmembrane region" description="Helical" evidence="7">
    <location>
        <begin position="184"/>
        <end position="209"/>
    </location>
</feature>
<dbReference type="PANTHER" id="PTHR43744">
    <property type="entry name" value="ABC TRANSPORTER PERMEASE PROTEIN MG189-RELATED-RELATED"/>
    <property type="match status" value="1"/>
</dbReference>
<evidence type="ECO:0000313" key="10">
    <source>
        <dbReference type="Proteomes" id="UP000637695"/>
    </source>
</evidence>
<dbReference type="CDD" id="cd06261">
    <property type="entry name" value="TM_PBP2"/>
    <property type="match status" value="1"/>
</dbReference>
<reference evidence="9" key="1">
    <citation type="journal article" date="2014" name="Int. J. Syst. Evol. Microbiol.">
        <title>Complete genome sequence of Corynebacterium casei LMG S-19264T (=DSM 44701T), isolated from a smear-ripened cheese.</title>
        <authorList>
            <consortium name="US DOE Joint Genome Institute (JGI-PGF)"/>
            <person name="Walter F."/>
            <person name="Albersmeier A."/>
            <person name="Kalinowski J."/>
            <person name="Ruckert C."/>
        </authorList>
    </citation>
    <scope>NUCLEOTIDE SEQUENCE</scope>
    <source>
        <strain evidence="9">JCM 18487</strain>
    </source>
</reference>
<dbReference type="PROSITE" id="PS50928">
    <property type="entry name" value="ABC_TM1"/>
    <property type="match status" value="1"/>
</dbReference>